<dbReference type="Proteomes" id="UP000253752">
    <property type="component" value="Unassembled WGS sequence"/>
</dbReference>
<dbReference type="Pfam" id="PF01050">
    <property type="entry name" value="MannoseP_isomer"/>
    <property type="match status" value="1"/>
</dbReference>
<dbReference type="Proteomes" id="UP000253970">
    <property type="component" value="Unassembled WGS sequence"/>
</dbReference>
<proteinExistence type="predicted"/>
<dbReference type="GO" id="GO:0004475">
    <property type="term" value="F:mannose-1-phosphate guanylyltransferase (GTP) activity"/>
    <property type="evidence" value="ECO:0007669"/>
    <property type="project" value="TreeGrafter"/>
</dbReference>
<dbReference type="PANTHER" id="PTHR46390">
    <property type="entry name" value="MANNOSE-1-PHOSPHATE GUANYLYLTRANSFERASE"/>
    <property type="match status" value="1"/>
</dbReference>
<dbReference type="InterPro" id="IPR001538">
    <property type="entry name" value="Man6P_isomerase-2_C"/>
</dbReference>
<feature type="domain" description="Nucleotidyl transferase" evidence="1">
    <location>
        <begin position="5"/>
        <end position="270"/>
    </location>
</feature>
<evidence type="ECO:0000313" key="3">
    <source>
        <dbReference type="EMBL" id="RDB68687.1"/>
    </source>
</evidence>
<reference evidence="5 6" key="1">
    <citation type="journal article" date="2018" name="Elife">
        <title>Discovery and characterization of a prevalent human gut bacterial enzyme sufficient for the inactivation of a family of plant toxins.</title>
        <authorList>
            <person name="Koppel N."/>
            <person name="Bisanz J.E."/>
            <person name="Pandelia M.E."/>
            <person name="Turnbaugh P.J."/>
            <person name="Balskus E.P."/>
        </authorList>
    </citation>
    <scope>NUCLEOTIDE SEQUENCE [LARGE SCALE GENOMIC DNA]</scope>
    <source>
        <strain evidence="4 5">MR1 #12</strain>
        <strain evidence="3 6">W1 BHI 6</strain>
    </source>
</reference>
<dbReference type="CDD" id="cd02213">
    <property type="entry name" value="cupin_PMI_typeII_C"/>
    <property type="match status" value="1"/>
</dbReference>
<dbReference type="InterPro" id="IPR011051">
    <property type="entry name" value="RmlC_Cupin_sf"/>
</dbReference>
<dbReference type="EMBL" id="PPTU01000018">
    <property type="protein sequence ID" value="RDB68687.1"/>
    <property type="molecule type" value="Genomic_DNA"/>
</dbReference>
<dbReference type="SUPFAM" id="SSF53448">
    <property type="entry name" value="Nucleotide-diphospho-sugar transferases"/>
    <property type="match status" value="1"/>
</dbReference>
<dbReference type="Pfam" id="PF00483">
    <property type="entry name" value="NTP_transferase"/>
    <property type="match status" value="1"/>
</dbReference>
<dbReference type="Gene3D" id="2.60.120.10">
    <property type="entry name" value="Jelly Rolls"/>
    <property type="match status" value="1"/>
</dbReference>
<dbReference type="GeneID" id="69510125"/>
<feature type="domain" description="Mannose-6-phosphate isomerase type II C-terminal" evidence="2">
    <location>
        <begin position="340"/>
        <end position="443"/>
    </location>
</feature>
<gene>
    <name evidence="4" type="ORF">C1872_10580</name>
    <name evidence="3" type="ORF">C1875_11090</name>
</gene>
<dbReference type="AlphaFoldDB" id="A0A369ME24"/>
<sequence>MIHIILLSGGSGTRLWPLSNNARSKQFLKVLRDGDGNRVSMVQRTFSLIAQASLEADVTVAACSSQQAGIEAQIEGSFSLVLEPERRDTAPAIMLACAHLAFVQGADPADTVVVLPIDPYTEQAYYDKIVDLDAAVHARIADLVLMGVEPAYPSEKYGYIVPASRNGGAWRVARFKEKPREAEAKELLAEGALWNCGVFAFRLEYLLGVMRDYVDAHCFEDVFDGYSKLPKNSFDYAVVEKAPSVAVVPYSGEWKDLGTWNTLCEEMADEHSGRATVDEATCRGVHVINETGLPMVVAGLSDSVVVATPDGILVSGKRESARLKPLVEKAALSRPMYERRHWGEYRVLDSSVHPDGRMSLAKELVVGPGCQLSYQAHARRSEVWTVVSGEGEVVLDGEVSCVGVGSVAKIPPGRMHAVRAFTELRIIEVQLGDVLVEEDIVRFGYYWNSIEGPKGKAVAVGDDACNEDLFGHGRAEGKDGAA</sequence>
<protein>
    <submittedName>
        <fullName evidence="3">Cupin domain-containing protein</fullName>
    </submittedName>
</protein>
<dbReference type="PANTHER" id="PTHR46390:SF1">
    <property type="entry name" value="MANNOSE-1-PHOSPHATE GUANYLYLTRANSFERASE"/>
    <property type="match status" value="1"/>
</dbReference>
<dbReference type="GO" id="GO:0005976">
    <property type="term" value="P:polysaccharide metabolic process"/>
    <property type="evidence" value="ECO:0007669"/>
    <property type="project" value="InterPro"/>
</dbReference>
<evidence type="ECO:0000259" key="2">
    <source>
        <dbReference type="Pfam" id="PF01050"/>
    </source>
</evidence>
<evidence type="ECO:0000259" key="1">
    <source>
        <dbReference type="Pfam" id="PF00483"/>
    </source>
</evidence>
<name>A0A369ME24_EGGLN</name>
<dbReference type="InterPro" id="IPR051161">
    <property type="entry name" value="Mannose-6P_isomerase_type2"/>
</dbReference>
<organism evidence="3 6">
    <name type="scientific">Eggerthella lenta</name>
    <name type="common">Eubacterium lentum</name>
    <dbReference type="NCBI Taxonomy" id="84112"/>
    <lineage>
        <taxon>Bacteria</taxon>
        <taxon>Bacillati</taxon>
        <taxon>Actinomycetota</taxon>
        <taxon>Coriobacteriia</taxon>
        <taxon>Eggerthellales</taxon>
        <taxon>Eggerthellaceae</taxon>
        <taxon>Eggerthella</taxon>
    </lineage>
</organism>
<dbReference type="Gene3D" id="3.90.550.10">
    <property type="entry name" value="Spore Coat Polysaccharide Biosynthesis Protein SpsA, Chain A"/>
    <property type="match status" value="1"/>
</dbReference>
<dbReference type="SUPFAM" id="SSF51182">
    <property type="entry name" value="RmlC-like cupins"/>
    <property type="match status" value="1"/>
</dbReference>
<evidence type="ECO:0000313" key="5">
    <source>
        <dbReference type="Proteomes" id="UP000253752"/>
    </source>
</evidence>
<dbReference type="InterPro" id="IPR005835">
    <property type="entry name" value="NTP_transferase_dom"/>
</dbReference>
<comment type="caution">
    <text evidence="3">The sequence shown here is derived from an EMBL/GenBank/DDBJ whole genome shotgun (WGS) entry which is preliminary data.</text>
</comment>
<dbReference type="RefSeq" id="WP_009305137.1">
    <property type="nucleotide sequence ID" value="NZ_CABHNG010000003.1"/>
</dbReference>
<accession>A0A369ME24</accession>
<dbReference type="EMBL" id="PPTX01000016">
    <property type="protein sequence ID" value="RDB78132.1"/>
    <property type="molecule type" value="Genomic_DNA"/>
</dbReference>
<dbReference type="InterPro" id="IPR029044">
    <property type="entry name" value="Nucleotide-diphossugar_trans"/>
</dbReference>
<dbReference type="GO" id="GO:0009298">
    <property type="term" value="P:GDP-mannose biosynthetic process"/>
    <property type="evidence" value="ECO:0007669"/>
    <property type="project" value="TreeGrafter"/>
</dbReference>
<dbReference type="InterPro" id="IPR014710">
    <property type="entry name" value="RmlC-like_jellyroll"/>
</dbReference>
<evidence type="ECO:0000313" key="4">
    <source>
        <dbReference type="EMBL" id="RDB78132.1"/>
    </source>
</evidence>
<evidence type="ECO:0000313" key="6">
    <source>
        <dbReference type="Proteomes" id="UP000253970"/>
    </source>
</evidence>